<evidence type="ECO:0000256" key="1">
    <source>
        <dbReference type="ARBA" id="ARBA00004202"/>
    </source>
</evidence>
<dbReference type="NCBIfam" id="TIGR01727">
    <property type="entry name" value="oligo_HPY"/>
    <property type="match status" value="1"/>
</dbReference>
<keyword evidence="4" id="KW-1003">Cell membrane</keyword>
<dbReference type="GO" id="GO:0005886">
    <property type="term" value="C:plasma membrane"/>
    <property type="evidence" value="ECO:0007669"/>
    <property type="project" value="UniProtKB-SubCell"/>
</dbReference>
<keyword evidence="3" id="KW-0813">Transport</keyword>
<evidence type="ECO:0000259" key="8">
    <source>
        <dbReference type="PROSITE" id="PS50893"/>
    </source>
</evidence>
<evidence type="ECO:0000256" key="4">
    <source>
        <dbReference type="ARBA" id="ARBA00022475"/>
    </source>
</evidence>
<evidence type="ECO:0000256" key="2">
    <source>
        <dbReference type="ARBA" id="ARBA00005417"/>
    </source>
</evidence>
<dbReference type="Pfam" id="PF08352">
    <property type="entry name" value="oligo_HPY"/>
    <property type="match status" value="1"/>
</dbReference>
<dbReference type="PANTHER" id="PTHR43297">
    <property type="entry name" value="OLIGOPEPTIDE TRANSPORT ATP-BINDING PROTEIN APPD"/>
    <property type="match status" value="1"/>
</dbReference>
<comment type="subcellular location">
    <subcellularLocation>
        <location evidence="1">Cell membrane</location>
        <topology evidence="1">Peripheral membrane protein</topology>
    </subcellularLocation>
</comment>
<dbReference type="PROSITE" id="PS50893">
    <property type="entry name" value="ABC_TRANSPORTER_2"/>
    <property type="match status" value="1"/>
</dbReference>
<dbReference type="Proteomes" id="UP000823910">
    <property type="component" value="Unassembled WGS sequence"/>
</dbReference>
<dbReference type="Pfam" id="PF00005">
    <property type="entry name" value="ABC_tran"/>
    <property type="match status" value="1"/>
</dbReference>
<evidence type="ECO:0000256" key="5">
    <source>
        <dbReference type="ARBA" id="ARBA00022741"/>
    </source>
</evidence>
<comment type="caution">
    <text evidence="9">The sequence shown here is derived from an EMBL/GenBank/DDBJ whole genome shotgun (WGS) entry which is preliminary data.</text>
</comment>
<dbReference type="SMART" id="SM00382">
    <property type="entry name" value="AAA"/>
    <property type="match status" value="1"/>
</dbReference>
<evidence type="ECO:0000256" key="6">
    <source>
        <dbReference type="ARBA" id="ARBA00022840"/>
    </source>
</evidence>
<reference evidence="9" key="1">
    <citation type="journal article" date="2021" name="PeerJ">
        <title>Extensive microbial diversity within the chicken gut microbiome revealed by metagenomics and culture.</title>
        <authorList>
            <person name="Gilroy R."/>
            <person name="Ravi A."/>
            <person name="Getino M."/>
            <person name="Pursley I."/>
            <person name="Horton D.L."/>
            <person name="Alikhan N.F."/>
            <person name="Baker D."/>
            <person name="Gharbi K."/>
            <person name="Hall N."/>
            <person name="Watson M."/>
            <person name="Adriaenssens E.M."/>
            <person name="Foster-Nyarko E."/>
            <person name="Jarju S."/>
            <person name="Secka A."/>
            <person name="Antonio M."/>
            <person name="Oren A."/>
            <person name="Chaudhuri R.R."/>
            <person name="La Ragione R."/>
            <person name="Hildebrand F."/>
            <person name="Pallen M.J."/>
        </authorList>
    </citation>
    <scope>NUCLEOTIDE SEQUENCE</scope>
    <source>
        <strain evidence="9">CHK180-15479</strain>
    </source>
</reference>
<dbReference type="AlphaFoldDB" id="A0A9D2SGQ3"/>
<sequence>MMAEHILEIKNLHTSFRTDAGVVQAVRGISFYVEKGESLGIVGESGCGKSVSMLSIMRLLEDNASLEADVLNFDGQDLLKISGKGMRDIQGNRIGMIFQDPMTSLNPLFTVEEQICSPLMRHQNLKRKEAREKALRLLDAVGIPSPERRLKQYPHELSGGMRQRVMIAIAMCCRPGLLIADEPTTALDVTIQAQILELMAHMKNEFQTSVILITHDLGVISSMCTRVIVMYGGLIMEEGAIEDIFYRTGHPYTAGLLASIPQKSREKLVPIYGTPPDLLNPPAGCPFAARCPHAMKLCAKCQPQFFDLGGGHRSACWLHHPSVKAQKGEVKLG</sequence>
<keyword evidence="7" id="KW-0472">Membrane</keyword>
<dbReference type="EMBL" id="DWWT01000002">
    <property type="protein sequence ID" value="HJC04629.1"/>
    <property type="molecule type" value="Genomic_DNA"/>
</dbReference>
<evidence type="ECO:0000313" key="10">
    <source>
        <dbReference type="Proteomes" id="UP000823910"/>
    </source>
</evidence>
<dbReference type="GO" id="GO:0005524">
    <property type="term" value="F:ATP binding"/>
    <property type="evidence" value="ECO:0007669"/>
    <property type="project" value="UniProtKB-KW"/>
</dbReference>
<proteinExistence type="inferred from homology"/>
<protein>
    <submittedName>
        <fullName evidence="9">ABC transporter ATP-binding protein</fullName>
    </submittedName>
</protein>
<dbReference type="InterPro" id="IPR027417">
    <property type="entry name" value="P-loop_NTPase"/>
</dbReference>
<dbReference type="GO" id="GO:0016887">
    <property type="term" value="F:ATP hydrolysis activity"/>
    <property type="evidence" value="ECO:0007669"/>
    <property type="project" value="InterPro"/>
</dbReference>
<dbReference type="InterPro" id="IPR050388">
    <property type="entry name" value="ABC_Ni/Peptide_Import"/>
</dbReference>
<dbReference type="PANTHER" id="PTHR43297:SF2">
    <property type="entry name" value="DIPEPTIDE TRANSPORT ATP-BINDING PROTEIN DPPD"/>
    <property type="match status" value="1"/>
</dbReference>
<comment type="similarity">
    <text evidence="2">Belongs to the ABC transporter superfamily.</text>
</comment>
<dbReference type="GO" id="GO:0015833">
    <property type="term" value="P:peptide transport"/>
    <property type="evidence" value="ECO:0007669"/>
    <property type="project" value="InterPro"/>
</dbReference>
<dbReference type="InterPro" id="IPR003593">
    <property type="entry name" value="AAA+_ATPase"/>
</dbReference>
<dbReference type="PROSITE" id="PS00211">
    <property type="entry name" value="ABC_TRANSPORTER_1"/>
    <property type="match status" value="1"/>
</dbReference>
<dbReference type="Gene3D" id="3.40.50.300">
    <property type="entry name" value="P-loop containing nucleotide triphosphate hydrolases"/>
    <property type="match status" value="1"/>
</dbReference>
<name>A0A9D2SGQ3_9FIRM</name>
<dbReference type="SUPFAM" id="SSF52540">
    <property type="entry name" value="P-loop containing nucleoside triphosphate hydrolases"/>
    <property type="match status" value="1"/>
</dbReference>
<reference evidence="9" key="2">
    <citation type="submission" date="2021-04" db="EMBL/GenBank/DDBJ databases">
        <authorList>
            <person name="Gilroy R."/>
        </authorList>
    </citation>
    <scope>NUCLEOTIDE SEQUENCE</scope>
    <source>
        <strain evidence="9">CHK180-15479</strain>
    </source>
</reference>
<evidence type="ECO:0000256" key="7">
    <source>
        <dbReference type="ARBA" id="ARBA00023136"/>
    </source>
</evidence>
<evidence type="ECO:0000256" key="3">
    <source>
        <dbReference type="ARBA" id="ARBA00022448"/>
    </source>
</evidence>
<dbReference type="FunFam" id="3.40.50.300:FF:000016">
    <property type="entry name" value="Oligopeptide ABC transporter ATP-binding component"/>
    <property type="match status" value="1"/>
</dbReference>
<dbReference type="InterPro" id="IPR013563">
    <property type="entry name" value="Oligopep_ABC_C"/>
</dbReference>
<dbReference type="CDD" id="cd03257">
    <property type="entry name" value="ABC_NikE_OppD_transporters"/>
    <property type="match status" value="1"/>
</dbReference>
<dbReference type="InterPro" id="IPR003439">
    <property type="entry name" value="ABC_transporter-like_ATP-bd"/>
</dbReference>
<accession>A0A9D2SGQ3</accession>
<keyword evidence="5" id="KW-0547">Nucleotide-binding</keyword>
<feature type="domain" description="ABC transporter" evidence="8">
    <location>
        <begin position="7"/>
        <end position="257"/>
    </location>
</feature>
<evidence type="ECO:0000313" key="9">
    <source>
        <dbReference type="EMBL" id="HJC04629.1"/>
    </source>
</evidence>
<organism evidence="9 10">
    <name type="scientific">Candidatus Enterocloster excrementipullorum</name>
    <dbReference type="NCBI Taxonomy" id="2838559"/>
    <lineage>
        <taxon>Bacteria</taxon>
        <taxon>Bacillati</taxon>
        <taxon>Bacillota</taxon>
        <taxon>Clostridia</taxon>
        <taxon>Lachnospirales</taxon>
        <taxon>Lachnospiraceae</taxon>
        <taxon>Enterocloster</taxon>
    </lineage>
</organism>
<keyword evidence="6 9" id="KW-0067">ATP-binding</keyword>
<dbReference type="InterPro" id="IPR017871">
    <property type="entry name" value="ABC_transporter-like_CS"/>
</dbReference>
<gene>
    <name evidence="9" type="ORF">H9704_00445</name>
</gene>